<evidence type="ECO:0000313" key="8">
    <source>
        <dbReference type="Proteomes" id="UP000030748"/>
    </source>
</evidence>
<evidence type="ECO:0000256" key="1">
    <source>
        <dbReference type="ARBA" id="ARBA00004613"/>
    </source>
</evidence>
<reference evidence="7 8" key="1">
    <citation type="journal article" date="2013" name="Proc. Natl. Acad. Sci. U.S.A.">
        <title>Fine-scale variation in meiotic recombination in Mimulus inferred from population shotgun sequencing.</title>
        <authorList>
            <person name="Hellsten U."/>
            <person name="Wright K.M."/>
            <person name="Jenkins J."/>
            <person name="Shu S."/>
            <person name="Yuan Y."/>
            <person name="Wessler S.R."/>
            <person name="Schmutz J."/>
            <person name="Willis J.H."/>
            <person name="Rokhsar D.S."/>
        </authorList>
    </citation>
    <scope>NUCLEOTIDE SEQUENCE [LARGE SCALE GENOMIC DNA]</scope>
    <source>
        <strain evidence="8">cv. DUN x IM62</strain>
    </source>
</reference>
<evidence type="ECO:0000256" key="2">
    <source>
        <dbReference type="ARBA" id="ARBA00005581"/>
    </source>
</evidence>
<organism evidence="7 8">
    <name type="scientific">Erythranthe guttata</name>
    <name type="common">Yellow monkey flower</name>
    <name type="synonym">Mimulus guttatus</name>
    <dbReference type="NCBI Taxonomy" id="4155"/>
    <lineage>
        <taxon>Eukaryota</taxon>
        <taxon>Viridiplantae</taxon>
        <taxon>Streptophyta</taxon>
        <taxon>Embryophyta</taxon>
        <taxon>Tracheophyta</taxon>
        <taxon>Spermatophyta</taxon>
        <taxon>Magnoliopsida</taxon>
        <taxon>eudicotyledons</taxon>
        <taxon>Gunneridae</taxon>
        <taxon>Pentapetalae</taxon>
        <taxon>asterids</taxon>
        <taxon>lamiids</taxon>
        <taxon>Lamiales</taxon>
        <taxon>Phrymaceae</taxon>
        <taxon>Erythranthe</taxon>
    </lineage>
</organism>
<keyword evidence="4" id="KW-0964">Secreted</keyword>
<gene>
    <name evidence="7" type="ORF">MIMGU_mgv1a026037mg</name>
</gene>
<evidence type="ECO:0000256" key="6">
    <source>
        <dbReference type="SAM" id="SignalP"/>
    </source>
</evidence>
<evidence type="ECO:0000313" key="7">
    <source>
        <dbReference type="EMBL" id="EYU31446.1"/>
    </source>
</evidence>
<proteinExistence type="inferred from homology"/>
<accession>A0A022QU92</accession>
<dbReference type="GO" id="GO:0060320">
    <property type="term" value="P:rejection of self pollen"/>
    <property type="evidence" value="ECO:0007669"/>
    <property type="project" value="UniProtKB-KW"/>
</dbReference>
<name>A0A022QU92_ERYGU</name>
<keyword evidence="3" id="KW-0713">Self-incompatibility</keyword>
<dbReference type="EMBL" id="KI630969">
    <property type="protein sequence ID" value="EYU31446.1"/>
    <property type="molecule type" value="Genomic_DNA"/>
</dbReference>
<evidence type="ECO:0000256" key="5">
    <source>
        <dbReference type="ARBA" id="ARBA00022729"/>
    </source>
</evidence>
<protein>
    <submittedName>
        <fullName evidence="7">Uncharacterized protein</fullName>
    </submittedName>
</protein>
<feature type="chain" id="PRO_5036449769" evidence="6">
    <location>
        <begin position="30"/>
        <end position="142"/>
    </location>
</feature>
<comment type="subcellular location">
    <subcellularLocation>
        <location evidence="1">Secreted</location>
    </subcellularLocation>
</comment>
<dbReference type="Proteomes" id="UP000030748">
    <property type="component" value="Unassembled WGS sequence"/>
</dbReference>
<feature type="signal peptide" evidence="6">
    <location>
        <begin position="1"/>
        <end position="29"/>
    </location>
</feature>
<sequence length="142" mass="16339">MTRSNNQISYLFILTIITLIINKLPLAESEATLYEILIEDEFAPGSLPMNITCQAGGKLIAADSIRTGETMRFSYYFETSHGAPYKVKCIFVIGIRTTSYVMFDYFRDAVGGRCKEEVCNWSGMEEGLYLYYDNLYRLIYPW</sequence>
<dbReference type="GO" id="GO:0005576">
    <property type="term" value="C:extracellular region"/>
    <property type="evidence" value="ECO:0007669"/>
    <property type="project" value="UniProtKB-SubCell"/>
</dbReference>
<keyword evidence="8" id="KW-1185">Reference proteome</keyword>
<evidence type="ECO:0000256" key="3">
    <source>
        <dbReference type="ARBA" id="ARBA00022471"/>
    </source>
</evidence>
<evidence type="ECO:0000256" key="4">
    <source>
        <dbReference type="ARBA" id="ARBA00022525"/>
    </source>
</evidence>
<keyword evidence="5 6" id="KW-0732">Signal</keyword>
<dbReference type="InterPro" id="IPR010264">
    <property type="entry name" value="Self-incomp_S1"/>
</dbReference>
<dbReference type="AlphaFoldDB" id="A0A022QU92"/>
<comment type="similarity">
    <text evidence="2">Belongs to the plant self-incompatibility (S1) protein family.</text>
</comment>
<dbReference type="Pfam" id="PF05938">
    <property type="entry name" value="Self-incomp_S1"/>
    <property type="match status" value="1"/>
</dbReference>